<dbReference type="GO" id="GO:0045254">
    <property type="term" value="C:pyruvate dehydrogenase complex"/>
    <property type="evidence" value="ECO:0007669"/>
    <property type="project" value="InterPro"/>
</dbReference>
<evidence type="ECO:0000256" key="1">
    <source>
        <dbReference type="SAM" id="MobiDB-lite"/>
    </source>
</evidence>
<name>I0WS95_RHOOP</name>
<feature type="region of interest" description="Disordered" evidence="1">
    <location>
        <begin position="296"/>
        <end position="317"/>
    </location>
</feature>
<dbReference type="Pfam" id="PF00198">
    <property type="entry name" value="2-oxoacid_dh"/>
    <property type="match status" value="1"/>
</dbReference>
<feature type="region of interest" description="Disordered" evidence="1">
    <location>
        <begin position="351"/>
        <end position="413"/>
    </location>
</feature>
<feature type="compositionally biased region" description="Basic residues" evidence="1">
    <location>
        <begin position="138"/>
        <end position="149"/>
    </location>
</feature>
<dbReference type="InterPro" id="IPR001078">
    <property type="entry name" value="2-oxoacid_DH_actylTfrase"/>
</dbReference>
<dbReference type="Gene3D" id="3.30.559.10">
    <property type="entry name" value="Chloramphenicol acetyltransferase-like domain"/>
    <property type="match status" value="1"/>
</dbReference>
<dbReference type="EMBL" id="AJJH01000072">
    <property type="protein sequence ID" value="EID79261.1"/>
    <property type="molecule type" value="Genomic_DNA"/>
</dbReference>
<dbReference type="InterPro" id="IPR009014">
    <property type="entry name" value="Transketo_C/PFOR_II"/>
</dbReference>
<proteinExistence type="predicted"/>
<dbReference type="Proteomes" id="UP000006447">
    <property type="component" value="Unassembled WGS sequence"/>
</dbReference>
<dbReference type="GO" id="GO:0006086">
    <property type="term" value="P:pyruvate decarboxylation to acetyl-CoA"/>
    <property type="evidence" value="ECO:0007669"/>
    <property type="project" value="InterPro"/>
</dbReference>
<dbReference type="PANTHER" id="PTHR23151:SF90">
    <property type="entry name" value="DIHYDROLIPOYLLYSINE-RESIDUE ACETYLTRANSFERASE COMPONENT OF PYRUVATE DEHYDROGENASE COMPLEX, MITOCHONDRIAL-RELATED"/>
    <property type="match status" value="1"/>
</dbReference>
<feature type="region of interest" description="Disordered" evidence="1">
    <location>
        <begin position="130"/>
        <end position="189"/>
    </location>
</feature>
<feature type="compositionally biased region" description="Basic and acidic residues" evidence="1">
    <location>
        <begin position="365"/>
        <end position="379"/>
    </location>
</feature>
<organism evidence="3 4">
    <name type="scientific">Rhodococcus opacus RKJ300 = JCM 13270</name>
    <dbReference type="NCBI Taxonomy" id="1165867"/>
    <lineage>
        <taxon>Bacteria</taxon>
        <taxon>Bacillati</taxon>
        <taxon>Actinomycetota</taxon>
        <taxon>Actinomycetes</taxon>
        <taxon>Mycobacteriales</taxon>
        <taxon>Nocardiaceae</taxon>
        <taxon>Rhodococcus</taxon>
    </lineage>
</organism>
<evidence type="ECO:0000313" key="4">
    <source>
        <dbReference type="Proteomes" id="UP000006447"/>
    </source>
</evidence>
<dbReference type="InterPro" id="IPR023213">
    <property type="entry name" value="CAT-like_dom_sf"/>
</dbReference>
<feature type="domain" description="2-oxoacid dehydrogenase acyltransferase catalytic" evidence="2">
    <location>
        <begin position="190"/>
        <end position="296"/>
    </location>
</feature>
<comment type="caution">
    <text evidence="3">The sequence shown here is derived from an EMBL/GenBank/DDBJ whole genome shotgun (WGS) entry which is preliminary data.</text>
</comment>
<evidence type="ECO:0000259" key="2">
    <source>
        <dbReference type="Pfam" id="PF00198"/>
    </source>
</evidence>
<protein>
    <submittedName>
        <fullName evidence="3">Branched-chain alpha-keto acid dehydrogenase subunit E2</fullName>
    </submittedName>
</protein>
<feature type="compositionally biased region" description="Basic and acidic residues" evidence="1">
    <location>
        <begin position="296"/>
        <end position="307"/>
    </location>
</feature>
<accession>I0WS95</accession>
<sequence length="413" mass="45212">MHGGKPAPSLGEDLLTRCPVVDHARPERSAAHESRVAQSWSTKVGAAAVSHPLDGRIVETAFYDLDAPPRRVCSAEVPMPYAKHLEQAAIPQVETIVSTAWDRRSVRLGMPHVCFRIALSRFRPGRRNTHRLAGQAWRRSRSRAGHRDRRHGESGCGRGNLAKGHDSPAARAAEGRVGSRSAWRDGEQDRDMRRAIAASMSRSGREISHYYLAHRVPLQAAAAWMERENAGRPVTERILMAALQLKAVALAAQHFPEMNGFWHDGEFRLQTPVQVGVAISLRQGGLVALTIRDTAREATRSADDRAHRPGGARPRRIDARLRDVRSDPDRVEPRRTRCGLRVGGDVAAAGGVGGLRQTRRPAVACRREARGRAGGHDEPGGGPPGFHGHRGDVSVESSSCPRSAKLLQHPERL</sequence>
<reference evidence="3 4" key="1">
    <citation type="journal article" date="2012" name="J. Bacteriol.">
        <title>Draft genome sequence of the nitrophenol-degrading actinomycete Rhodococcus imtechensis RKJ300.</title>
        <authorList>
            <person name="Vikram S."/>
            <person name="Kumar S."/>
            <person name="Subramanian S."/>
            <person name="Raghava G.P."/>
        </authorList>
    </citation>
    <scope>NUCLEOTIDE SEQUENCE [LARGE SCALE GENOMIC DNA]</scope>
    <source>
        <strain evidence="3 4">RKJ300</strain>
    </source>
</reference>
<dbReference type="Gene3D" id="3.40.50.920">
    <property type="match status" value="1"/>
</dbReference>
<gene>
    <name evidence="3" type="ORF">W59_14276</name>
</gene>
<dbReference type="AlphaFoldDB" id="I0WS95"/>
<dbReference type="InterPro" id="IPR045257">
    <property type="entry name" value="E2/Pdx1"/>
</dbReference>
<dbReference type="SUPFAM" id="SSF52777">
    <property type="entry name" value="CoA-dependent acyltransferases"/>
    <property type="match status" value="1"/>
</dbReference>
<dbReference type="GO" id="GO:0016746">
    <property type="term" value="F:acyltransferase activity"/>
    <property type="evidence" value="ECO:0007669"/>
    <property type="project" value="InterPro"/>
</dbReference>
<dbReference type="SUPFAM" id="SSF52922">
    <property type="entry name" value="TK C-terminal domain-like"/>
    <property type="match status" value="1"/>
</dbReference>
<evidence type="ECO:0000313" key="3">
    <source>
        <dbReference type="EMBL" id="EID79261.1"/>
    </source>
</evidence>
<dbReference type="PANTHER" id="PTHR23151">
    <property type="entry name" value="DIHYDROLIPOAMIDE ACETYL/SUCCINYL-TRANSFERASE-RELATED"/>
    <property type="match status" value="1"/>
</dbReference>